<keyword evidence="1" id="KW-0732">Signal</keyword>
<dbReference type="Proteomes" id="UP000275267">
    <property type="component" value="Unassembled WGS sequence"/>
</dbReference>
<protein>
    <submittedName>
        <fullName evidence="2">Uncharacterized protein</fullName>
    </submittedName>
</protein>
<feature type="chain" id="PRO_5018078068" evidence="1">
    <location>
        <begin position="18"/>
        <end position="202"/>
    </location>
</feature>
<reference evidence="3" key="1">
    <citation type="journal article" date="2019" name="Nat. Commun.">
        <title>The genome of broomcorn millet.</title>
        <authorList>
            <person name="Zou C."/>
            <person name="Miki D."/>
            <person name="Li D."/>
            <person name="Tang Q."/>
            <person name="Xiao L."/>
            <person name="Rajput S."/>
            <person name="Deng P."/>
            <person name="Jia W."/>
            <person name="Huang R."/>
            <person name="Zhang M."/>
            <person name="Sun Y."/>
            <person name="Hu J."/>
            <person name="Fu X."/>
            <person name="Schnable P.S."/>
            <person name="Li F."/>
            <person name="Zhang H."/>
            <person name="Feng B."/>
            <person name="Zhu X."/>
            <person name="Liu R."/>
            <person name="Schnable J.C."/>
            <person name="Zhu J.-K."/>
            <person name="Zhang H."/>
        </authorList>
    </citation>
    <scope>NUCLEOTIDE SEQUENCE [LARGE SCALE GENOMIC DNA]</scope>
</reference>
<evidence type="ECO:0000313" key="3">
    <source>
        <dbReference type="Proteomes" id="UP000275267"/>
    </source>
</evidence>
<organism evidence="2 3">
    <name type="scientific">Panicum miliaceum</name>
    <name type="common">Proso millet</name>
    <name type="synonym">Broomcorn millet</name>
    <dbReference type="NCBI Taxonomy" id="4540"/>
    <lineage>
        <taxon>Eukaryota</taxon>
        <taxon>Viridiplantae</taxon>
        <taxon>Streptophyta</taxon>
        <taxon>Embryophyta</taxon>
        <taxon>Tracheophyta</taxon>
        <taxon>Spermatophyta</taxon>
        <taxon>Magnoliopsida</taxon>
        <taxon>Liliopsida</taxon>
        <taxon>Poales</taxon>
        <taxon>Poaceae</taxon>
        <taxon>PACMAD clade</taxon>
        <taxon>Panicoideae</taxon>
        <taxon>Panicodae</taxon>
        <taxon>Paniceae</taxon>
        <taxon>Panicinae</taxon>
        <taxon>Panicum</taxon>
        <taxon>Panicum sect. Panicum</taxon>
    </lineage>
</organism>
<evidence type="ECO:0000256" key="1">
    <source>
        <dbReference type="SAM" id="SignalP"/>
    </source>
</evidence>
<feature type="signal peptide" evidence="1">
    <location>
        <begin position="1"/>
        <end position="17"/>
    </location>
</feature>
<proteinExistence type="predicted"/>
<accession>A0A3L6SZ10</accession>
<sequence>MISMLLILISQSCPGNTNPCTSATLLGFCFLRSIICWRRRTCARLVEEAQGLQRLDGGVEPPVGRRRPRRGWRQWLHELAVGAGGGGLAEHDEEVAVGARHGHHVVAPGAHGGPLGRLGGVLVGGGGRGDVEVQVHALLPRPDPALPQRLPVEVIHPPRLHAQKERKIHNRTKLASRGIRVHNDEAIMAAPSIHSSFILFGP</sequence>
<evidence type="ECO:0000313" key="2">
    <source>
        <dbReference type="EMBL" id="RLN29712.1"/>
    </source>
</evidence>
<comment type="caution">
    <text evidence="2">The sequence shown here is derived from an EMBL/GenBank/DDBJ whole genome shotgun (WGS) entry which is preliminary data.</text>
</comment>
<keyword evidence="3" id="KW-1185">Reference proteome</keyword>
<name>A0A3L6SZ10_PANMI</name>
<dbReference type="AlphaFoldDB" id="A0A3L6SZ10"/>
<dbReference type="EMBL" id="PQIB02000003">
    <property type="protein sequence ID" value="RLN29712.1"/>
    <property type="molecule type" value="Genomic_DNA"/>
</dbReference>
<gene>
    <name evidence="2" type="ORF">C2845_PM05G07980</name>
</gene>